<sequence>MDPGRSGPRQPAPAARDAGTVVRISIERLEVRAAAPASPAARPQDAGRVREAGPGLDEYLRGRT</sequence>
<feature type="compositionally biased region" description="Low complexity" evidence="1">
    <location>
        <begin position="33"/>
        <end position="43"/>
    </location>
</feature>
<evidence type="ECO:0000313" key="3">
    <source>
        <dbReference type="Proteomes" id="UP001596222"/>
    </source>
</evidence>
<accession>A0ABW0A3E6</accession>
<dbReference type="RefSeq" id="WP_382047159.1">
    <property type="nucleotide sequence ID" value="NZ_JBHSKJ010000017.1"/>
</dbReference>
<dbReference type="EMBL" id="JBHSKJ010000017">
    <property type="protein sequence ID" value="MFC5148207.1"/>
    <property type="molecule type" value="Genomic_DNA"/>
</dbReference>
<feature type="region of interest" description="Disordered" evidence="1">
    <location>
        <begin position="33"/>
        <end position="64"/>
    </location>
</feature>
<keyword evidence="3" id="KW-1185">Reference proteome</keyword>
<evidence type="ECO:0000313" key="2">
    <source>
        <dbReference type="EMBL" id="MFC5148207.1"/>
    </source>
</evidence>
<evidence type="ECO:0000256" key="1">
    <source>
        <dbReference type="SAM" id="MobiDB-lite"/>
    </source>
</evidence>
<proteinExistence type="predicted"/>
<gene>
    <name evidence="2" type="ORF">ACFPP6_26405</name>
</gene>
<feature type="region of interest" description="Disordered" evidence="1">
    <location>
        <begin position="1"/>
        <end position="20"/>
    </location>
</feature>
<reference evidence="3" key="1">
    <citation type="journal article" date="2019" name="Int. J. Syst. Evol. Microbiol.">
        <title>The Global Catalogue of Microorganisms (GCM) 10K type strain sequencing project: providing services to taxonomists for standard genome sequencing and annotation.</title>
        <authorList>
            <consortium name="The Broad Institute Genomics Platform"/>
            <consortium name="The Broad Institute Genome Sequencing Center for Infectious Disease"/>
            <person name="Wu L."/>
            <person name="Ma J."/>
        </authorList>
    </citation>
    <scope>NUCLEOTIDE SEQUENCE [LARGE SCALE GENOMIC DNA]</scope>
    <source>
        <strain evidence="3">CGMCC 4.1641</strain>
    </source>
</reference>
<organism evidence="2 3">
    <name type="scientific">Streptomyces aureoversilis</name>
    <dbReference type="NCBI Taxonomy" id="67277"/>
    <lineage>
        <taxon>Bacteria</taxon>
        <taxon>Bacillati</taxon>
        <taxon>Actinomycetota</taxon>
        <taxon>Actinomycetes</taxon>
        <taxon>Kitasatosporales</taxon>
        <taxon>Streptomycetaceae</taxon>
        <taxon>Streptomyces</taxon>
    </lineage>
</organism>
<protein>
    <submittedName>
        <fullName evidence="2">Uncharacterized protein</fullName>
    </submittedName>
</protein>
<dbReference type="Proteomes" id="UP001596222">
    <property type="component" value="Unassembled WGS sequence"/>
</dbReference>
<name>A0ABW0A3E6_9ACTN</name>
<comment type="caution">
    <text evidence="2">The sequence shown here is derived from an EMBL/GenBank/DDBJ whole genome shotgun (WGS) entry which is preliminary data.</text>
</comment>